<name>A0A9Q1QQ85_9CARY</name>
<dbReference type="NCBIfam" id="TIGR01164">
    <property type="entry name" value="rplP_bact"/>
    <property type="match status" value="1"/>
</dbReference>
<dbReference type="GO" id="GO:0003735">
    <property type="term" value="F:structural constituent of ribosome"/>
    <property type="evidence" value="ECO:0007669"/>
    <property type="project" value="InterPro"/>
</dbReference>
<comment type="caution">
    <text evidence="6">The sequence shown here is derived from an EMBL/GenBank/DDBJ whole genome shotgun (WGS) entry which is preliminary data.</text>
</comment>
<dbReference type="InterPro" id="IPR016180">
    <property type="entry name" value="Ribosomal_uL16_dom"/>
</dbReference>
<evidence type="ECO:0000256" key="2">
    <source>
        <dbReference type="ARBA" id="ARBA00022980"/>
    </source>
</evidence>
<evidence type="ECO:0000256" key="4">
    <source>
        <dbReference type="RuleBase" id="RU004413"/>
    </source>
</evidence>
<protein>
    <submittedName>
        <fullName evidence="6">Uncharacterized protein</fullName>
    </submittedName>
</protein>
<dbReference type="CDD" id="cd01433">
    <property type="entry name" value="Ribosomal_L16_L10e"/>
    <property type="match status" value="1"/>
</dbReference>
<dbReference type="PANTHER" id="PTHR12220">
    <property type="entry name" value="50S/60S RIBOSOMAL PROTEIN L16"/>
    <property type="match status" value="1"/>
</dbReference>
<reference evidence="6" key="1">
    <citation type="submission" date="2022-04" db="EMBL/GenBank/DDBJ databases">
        <title>Carnegiea gigantea Genome sequencing and assembly v2.</title>
        <authorList>
            <person name="Copetti D."/>
            <person name="Sanderson M.J."/>
            <person name="Burquez A."/>
            <person name="Wojciechowski M.F."/>
        </authorList>
    </citation>
    <scope>NUCLEOTIDE SEQUENCE</scope>
    <source>
        <strain evidence="6">SGP5-SGP5p</strain>
        <tissue evidence="6">Aerial part</tissue>
    </source>
</reference>
<dbReference type="GO" id="GO:0019843">
    <property type="term" value="F:rRNA binding"/>
    <property type="evidence" value="ECO:0007669"/>
    <property type="project" value="InterPro"/>
</dbReference>
<feature type="region of interest" description="Disordered" evidence="5">
    <location>
        <begin position="211"/>
        <end position="255"/>
    </location>
</feature>
<dbReference type="PANTHER" id="PTHR12220:SF13">
    <property type="entry name" value="LARGE RIBOSOMAL SUBUNIT PROTEIN UL16M"/>
    <property type="match status" value="1"/>
</dbReference>
<dbReference type="InterPro" id="IPR000114">
    <property type="entry name" value="Ribosomal_uL16_bact-type"/>
</dbReference>
<dbReference type="AlphaFoldDB" id="A0A9Q1QQ85"/>
<evidence type="ECO:0000256" key="3">
    <source>
        <dbReference type="ARBA" id="ARBA00023274"/>
    </source>
</evidence>
<dbReference type="Proteomes" id="UP001153076">
    <property type="component" value="Unassembled WGS sequence"/>
</dbReference>
<dbReference type="Gene3D" id="3.90.1170.10">
    <property type="entry name" value="Ribosomal protein L10e/L16"/>
    <property type="match status" value="1"/>
</dbReference>
<feature type="compositionally biased region" description="Basic residues" evidence="5">
    <location>
        <begin position="232"/>
        <end position="245"/>
    </location>
</feature>
<dbReference type="OrthoDB" id="1850746at2759"/>
<gene>
    <name evidence="6" type="ORF">Cgig2_020189</name>
</gene>
<dbReference type="Pfam" id="PF00252">
    <property type="entry name" value="Ribosomal_L16"/>
    <property type="match status" value="1"/>
</dbReference>
<organism evidence="6 7">
    <name type="scientific">Carnegiea gigantea</name>
    <dbReference type="NCBI Taxonomy" id="171969"/>
    <lineage>
        <taxon>Eukaryota</taxon>
        <taxon>Viridiplantae</taxon>
        <taxon>Streptophyta</taxon>
        <taxon>Embryophyta</taxon>
        <taxon>Tracheophyta</taxon>
        <taxon>Spermatophyta</taxon>
        <taxon>Magnoliopsida</taxon>
        <taxon>eudicotyledons</taxon>
        <taxon>Gunneridae</taxon>
        <taxon>Pentapetalae</taxon>
        <taxon>Caryophyllales</taxon>
        <taxon>Cactineae</taxon>
        <taxon>Cactaceae</taxon>
        <taxon>Cactoideae</taxon>
        <taxon>Echinocereeae</taxon>
        <taxon>Carnegiea</taxon>
    </lineage>
</organism>
<proteinExistence type="inferred from homology"/>
<dbReference type="SUPFAM" id="SSF54686">
    <property type="entry name" value="Ribosomal protein L16p/L10e"/>
    <property type="match status" value="1"/>
</dbReference>
<evidence type="ECO:0000313" key="6">
    <source>
        <dbReference type="EMBL" id="KAJ8450552.1"/>
    </source>
</evidence>
<evidence type="ECO:0000256" key="5">
    <source>
        <dbReference type="SAM" id="MobiDB-lite"/>
    </source>
</evidence>
<dbReference type="GO" id="GO:0032543">
    <property type="term" value="P:mitochondrial translation"/>
    <property type="evidence" value="ECO:0007669"/>
    <property type="project" value="TreeGrafter"/>
</dbReference>
<dbReference type="GO" id="GO:0005762">
    <property type="term" value="C:mitochondrial large ribosomal subunit"/>
    <property type="evidence" value="ECO:0007669"/>
    <property type="project" value="TreeGrafter"/>
</dbReference>
<comment type="similarity">
    <text evidence="1 4">Belongs to the universal ribosomal protein uL16 family.</text>
</comment>
<dbReference type="InterPro" id="IPR047873">
    <property type="entry name" value="Ribosomal_uL16"/>
</dbReference>
<sequence>MATRAISRIRSTVINAMRQPSSSLRVLSTLKHGQSAAMLGSSGSTLSQGSAKRKEIFSFSTITDKSKLFPTAALLQRNLICPALRSVITHPHCGSLFWSTQWSKSLRYNSSGVYANISQRFGKQRRNRGAMKGVSGNNICFGNYGLQVLEPAWISSKQILAGQLAIKRNMKGGKLVMRIFPHKPISLRPAETRMGRGKGSVAYWAAGKQRGAHSTVGNHQPGPHPILSKPVIIRKRGFHSTKSKKHYEPPQQPDR</sequence>
<evidence type="ECO:0000256" key="1">
    <source>
        <dbReference type="ARBA" id="ARBA00008931"/>
    </source>
</evidence>
<dbReference type="PRINTS" id="PR00060">
    <property type="entry name" value="RIBOSOMALL16"/>
</dbReference>
<dbReference type="PROSITE" id="PS00701">
    <property type="entry name" value="RIBOSOMAL_L16_2"/>
    <property type="match status" value="1"/>
</dbReference>
<keyword evidence="7" id="KW-1185">Reference proteome</keyword>
<keyword evidence="3 4" id="KW-0687">Ribonucleoprotein</keyword>
<dbReference type="EMBL" id="JAKOGI010000014">
    <property type="protein sequence ID" value="KAJ8450552.1"/>
    <property type="molecule type" value="Genomic_DNA"/>
</dbReference>
<keyword evidence="2 4" id="KW-0689">Ribosomal protein</keyword>
<evidence type="ECO:0000313" key="7">
    <source>
        <dbReference type="Proteomes" id="UP001153076"/>
    </source>
</evidence>
<dbReference type="InterPro" id="IPR036920">
    <property type="entry name" value="Ribosomal_uL16_sf"/>
</dbReference>
<accession>A0A9Q1QQ85</accession>
<dbReference type="InterPro" id="IPR020798">
    <property type="entry name" value="Ribosomal_uL16_CS"/>
</dbReference>